<dbReference type="EMBL" id="FUKI01000131">
    <property type="protein sequence ID" value="SJM94437.1"/>
    <property type="molecule type" value="Genomic_DNA"/>
</dbReference>
<dbReference type="PRINTS" id="PR00344">
    <property type="entry name" value="BCTRLSENSOR"/>
</dbReference>
<dbReference type="PROSITE" id="PS50109">
    <property type="entry name" value="HIS_KIN"/>
    <property type="match status" value="1"/>
</dbReference>
<sequence>MNFTEKFGFFSYLIAAITYALLLFLSLKKIKNNHYAIPFTCAIAISLLWSLYTAFAIQSERYFISGTLSIETLRDTAWLFLLTTLISRQYSESRYFLLGKYKSSILLVVWIIFIFCLEFFNDFRYQFQEFLGRDIRLLAHVIFAILGLILVEQLYRNASVDLRWAIKFLCMGLGGLFFVDFIVYTKSLLFFRLDSQLWYSRGLINALVAPLLALSILRLQSEKPRISFSRKLVFHTTVLFGSGIYLVIMSLAGFYIRDYGGNWGEIGQIVFIFLGVLAFLIFSLSGKIRAITKVFLNKHFFHYRYDYRDEWIKLSKTISQLCSIDELSGFIIRTMADLVDSSGGGLWLKNDQGDFYLAEEHHLGFNAPPLISADSSLIKFIKAKRWVIDFFELLHKPEVYKEVDLLEWNAEKNNVWLLIPLFRQNEIAAFVVLTKPRVARKLNWEDHDLLKTVGMQLTNALALNRTSDELARSRQFEAYNRLSAYLVHDLKNLVAQIALIVKNSEKHKHNPEFIDDSIETLQNVVNKIDFLLSQLRQGEIKETSKSLINLVEIISDVAIQQAGNKPTLQLVAHKNRVHVVGEKEKMTAILGHLVQNAQDATQDDGFVKMELSTDNEHAIIKVIDNGTGMNSKFIAERLFKPFDTTKGNAGMGIGVYEARDYILKHAGQITVDSEVGKGTSFTIKLPLSAS</sequence>
<dbReference type="AlphaFoldDB" id="A0A1R4HE00"/>
<feature type="domain" description="Histidine kinase" evidence="9">
    <location>
        <begin position="485"/>
        <end position="689"/>
    </location>
</feature>
<evidence type="ECO:0000256" key="6">
    <source>
        <dbReference type="ARBA" id="ARBA00022840"/>
    </source>
</evidence>
<dbReference type="InterPro" id="IPR014265">
    <property type="entry name" value="XrtA/PrsK"/>
</dbReference>
<dbReference type="SUPFAM" id="SSF55781">
    <property type="entry name" value="GAF domain-like"/>
    <property type="match status" value="1"/>
</dbReference>
<dbReference type="GO" id="GO:0004673">
    <property type="term" value="F:protein histidine kinase activity"/>
    <property type="evidence" value="ECO:0007669"/>
    <property type="project" value="UniProtKB-EC"/>
</dbReference>
<feature type="transmembrane region" description="Helical" evidence="8">
    <location>
        <begin position="37"/>
        <end position="57"/>
    </location>
</feature>
<evidence type="ECO:0000313" key="11">
    <source>
        <dbReference type="Proteomes" id="UP000195667"/>
    </source>
</evidence>
<gene>
    <name evidence="10" type="ORF">CRENPOLYSF1_540027</name>
</gene>
<evidence type="ECO:0000256" key="1">
    <source>
        <dbReference type="ARBA" id="ARBA00000085"/>
    </source>
</evidence>
<keyword evidence="5 10" id="KW-0418">Kinase</keyword>
<feature type="transmembrane region" description="Helical" evidence="8">
    <location>
        <begin position="232"/>
        <end position="254"/>
    </location>
</feature>
<dbReference type="NCBIfam" id="TIGR02916">
    <property type="entry name" value="PEP_his_kin"/>
    <property type="match status" value="1"/>
</dbReference>
<feature type="transmembrane region" description="Helical" evidence="8">
    <location>
        <begin position="6"/>
        <end position="25"/>
    </location>
</feature>
<evidence type="ECO:0000259" key="9">
    <source>
        <dbReference type="PROSITE" id="PS50109"/>
    </source>
</evidence>
<feature type="transmembrane region" description="Helical" evidence="8">
    <location>
        <begin position="164"/>
        <end position="183"/>
    </location>
</feature>
<keyword evidence="7" id="KW-0902">Two-component regulatory system</keyword>
<accession>A0A1R4HE00</accession>
<dbReference type="InterPro" id="IPR036890">
    <property type="entry name" value="HATPase_C_sf"/>
</dbReference>
<keyword evidence="4" id="KW-0547">Nucleotide-binding</keyword>
<keyword evidence="8" id="KW-0472">Membrane</keyword>
<dbReference type="GO" id="GO:0030295">
    <property type="term" value="F:protein kinase activator activity"/>
    <property type="evidence" value="ECO:0007669"/>
    <property type="project" value="TreeGrafter"/>
</dbReference>
<dbReference type="PANTHER" id="PTHR42878:SF7">
    <property type="entry name" value="SENSOR HISTIDINE KINASE GLRK"/>
    <property type="match status" value="1"/>
</dbReference>
<dbReference type="Proteomes" id="UP000195667">
    <property type="component" value="Unassembled WGS sequence"/>
</dbReference>
<proteinExistence type="predicted"/>
<evidence type="ECO:0000256" key="4">
    <source>
        <dbReference type="ARBA" id="ARBA00022741"/>
    </source>
</evidence>
<organism evidence="10 11">
    <name type="scientific">Crenothrix polyspora</name>
    <dbReference type="NCBI Taxonomy" id="360316"/>
    <lineage>
        <taxon>Bacteria</taxon>
        <taxon>Pseudomonadati</taxon>
        <taxon>Pseudomonadota</taxon>
        <taxon>Gammaproteobacteria</taxon>
        <taxon>Methylococcales</taxon>
        <taxon>Crenotrichaceae</taxon>
        <taxon>Crenothrix</taxon>
    </lineage>
</organism>
<keyword evidence="6" id="KW-0067">ATP-binding</keyword>
<dbReference type="GO" id="GO:0000156">
    <property type="term" value="F:phosphorelay response regulator activity"/>
    <property type="evidence" value="ECO:0007669"/>
    <property type="project" value="TreeGrafter"/>
</dbReference>
<dbReference type="Gene3D" id="3.30.565.10">
    <property type="entry name" value="Histidine kinase-like ATPase, C-terminal domain"/>
    <property type="match status" value="1"/>
</dbReference>
<dbReference type="Pfam" id="PF02518">
    <property type="entry name" value="HATPase_c"/>
    <property type="match status" value="1"/>
</dbReference>
<dbReference type="PANTHER" id="PTHR42878">
    <property type="entry name" value="TWO-COMPONENT HISTIDINE KINASE"/>
    <property type="match status" value="1"/>
</dbReference>
<feature type="transmembrane region" description="Helical" evidence="8">
    <location>
        <begin position="266"/>
        <end position="284"/>
    </location>
</feature>
<dbReference type="SUPFAM" id="SSF55874">
    <property type="entry name" value="ATPase domain of HSP90 chaperone/DNA topoisomerase II/histidine kinase"/>
    <property type="match status" value="1"/>
</dbReference>
<evidence type="ECO:0000256" key="7">
    <source>
        <dbReference type="ARBA" id="ARBA00023012"/>
    </source>
</evidence>
<dbReference type="InterPro" id="IPR050351">
    <property type="entry name" value="BphY/WalK/GraS-like"/>
</dbReference>
<keyword evidence="3" id="KW-0808">Transferase</keyword>
<evidence type="ECO:0000256" key="5">
    <source>
        <dbReference type="ARBA" id="ARBA00022777"/>
    </source>
</evidence>
<dbReference type="GO" id="GO:0005524">
    <property type="term" value="F:ATP binding"/>
    <property type="evidence" value="ECO:0007669"/>
    <property type="project" value="UniProtKB-KW"/>
</dbReference>
<evidence type="ECO:0000256" key="2">
    <source>
        <dbReference type="ARBA" id="ARBA00012438"/>
    </source>
</evidence>
<protein>
    <recommendedName>
        <fullName evidence="2">histidine kinase</fullName>
        <ecNumber evidence="2">2.7.13.3</ecNumber>
    </recommendedName>
</protein>
<dbReference type="InterPro" id="IPR003594">
    <property type="entry name" value="HATPase_dom"/>
</dbReference>
<dbReference type="RefSeq" id="WP_087144305.1">
    <property type="nucleotide sequence ID" value="NZ_FUKI01000131.1"/>
</dbReference>
<dbReference type="EC" id="2.7.13.3" evidence="2"/>
<evidence type="ECO:0000256" key="8">
    <source>
        <dbReference type="SAM" id="Phobius"/>
    </source>
</evidence>
<feature type="transmembrane region" description="Helical" evidence="8">
    <location>
        <begin position="135"/>
        <end position="152"/>
    </location>
</feature>
<feature type="transmembrane region" description="Helical" evidence="8">
    <location>
        <begin position="105"/>
        <end position="123"/>
    </location>
</feature>
<keyword evidence="8" id="KW-0812">Transmembrane</keyword>
<dbReference type="OrthoDB" id="9785691at2"/>
<reference evidence="11" key="1">
    <citation type="submission" date="2017-02" db="EMBL/GenBank/DDBJ databases">
        <authorList>
            <person name="Daims H."/>
        </authorList>
    </citation>
    <scope>NUCLEOTIDE SEQUENCE [LARGE SCALE GENOMIC DNA]</scope>
</reference>
<comment type="catalytic activity">
    <reaction evidence="1">
        <text>ATP + protein L-histidine = ADP + protein N-phospho-L-histidine.</text>
        <dbReference type="EC" id="2.7.13.3"/>
    </reaction>
</comment>
<dbReference type="InterPro" id="IPR004358">
    <property type="entry name" value="Sig_transdc_His_kin-like_C"/>
</dbReference>
<keyword evidence="8" id="KW-1133">Transmembrane helix</keyword>
<keyword evidence="11" id="KW-1185">Reference proteome</keyword>
<dbReference type="GO" id="GO:0007234">
    <property type="term" value="P:osmosensory signaling via phosphorelay pathway"/>
    <property type="evidence" value="ECO:0007669"/>
    <property type="project" value="TreeGrafter"/>
</dbReference>
<dbReference type="InterPro" id="IPR005467">
    <property type="entry name" value="His_kinase_dom"/>
</dbReference>
<evidence type="ECO:0000313" key="10">
    <source>
        <dbReference type="EMBL" id="SJM94437.1"/>
    </source>
</evidence>
<evidence type="ECO:0000256" key="3">
    <source>
        <dbReference type="ARBA" id="ARBA00022679"/>
    </source>
</evidence>
<feature type="transmembrane region" description="Helical" evidence="8">
    <location>
        <begin position="203"/>
        <end position="220"/>
    </location>
</feature>
<dbReference type="SMART" id="SM00387">
    <property type="entry name" value="HATPase_c"/>
    <property type="match status" value="1"/>
</dbReference>
<name>A0A1R4HE00_9GAMM</name>